<proteinExistence type="predicted"/>
<feature type="region of interest" description="Disordered" evidence="1">
    <location>
        <begin position="89"/>
        <end position="191"/>
    </location>
</feature>
<dbReference type="KEGG" id="ahg:AHOG_22895"/>
<keyword evidence="3" id="KW-1185">Reference proteome</keyword>
<name>A0A221W877_9PSEU</name>
<reference evidence="2 3" key="1">
    <citation type="submission" date="2017-07" db="EMBL/GenBank/DDBJ databases">
        <title>Complete genome sequence of Actinoalloteichus hoggarensis DSM 45943, type strain of Actinoalloteichus hoggarensis.</title>
        <authorList>
            <person name="Ruckert C."/>
            <person name="Nouioui I."/>
            <person name="Willmese J."/>
            <person name="van Wezel G."/>
            <person name="Klenk H.-P."/>
            <person name="Kalinowski J."/>
            <person name="Zotchev S.B."/>
        </authorList>
    </citation>
    <scope>NUCLEOTIDE SEQUENCE [LARGE SCALE GENOMIC DNA]</scope>
    <source>
        <strain evidence="2 3">DSM 45943</strain>
    </source>
</reference>
<dbReference type="Proteomes" id="UP000204221">
    <property type="component" value="Chromosome"/>
</dbReference>
<sequence length="236" mass="24498">MLFDGVLRWWERLRSRRRAARTPPPVVTDPGLVVVVEAFDPAEADSAVLARSERWDPDRQAVLRHHLRLPAASVARAAELLAEEGWLLREPGGSSRDGSRPDTGSAEDGSPTEGSPTDGSPTDAVPTDDSQAPDSPTRDSPAAGLSAEGAPAHDTAGQGSEDGAPPGMLARVDAAGADRRPAAGAAASPSVDGMVRLEAVRVQSLDALHCAQARSRMAGLAQRLGGDALGWDALQA</sequence>
<evidence type="ECO:0000313" key="2">
    <source>
        <dbReference type="EMBL" id="ASO22192.1"/>
    </source>
</evidence>
<accession>A0A221W877</accession>
<dbReference type="AlphaFoldDB" id="A0A221W877"/>
<dbReference type="RefSeq" id="WP_184451131.1">
    <property type="nucleotide sequence ID" value="NZ_CP022521.1"/>
</dbReference>
<feature type="compositionally biased region" description="Low complexity" evidence="1">
    <location>
        <begin position="182"/>
        <end position="191"/>
    </location>
</feature>
<organism evidence="2 3">
    <name type="scientific">Actinoalloteichus hoggarensis</name>
    <dbReference type="NCBI Taxonomy" id="1470176"/>
    <lineage>
        <taxon>Bacteria</taxon>
        <taxon>Bacillati</taxon>
        <taxon>Actinomycetota</taxon>
        <taxon>Actinomycetes</taxon>
        <taxon>Pseudonocardiales</taxon>
        <taxon>Pseudonocardiaceae</taxon>
        <taxon>Actinoalloteichus</taxon>
    </lineage>
</organism>
<protein>
    <submittedName>
        <fullName evidence="2">Uncharacterized protein</fullName>
    </submittedName>
</protein>
<gene>
    <name evidence="2" type="ORF">AHOG_22895</name>
</gene>
<evidence type="ECO:0000313" key="3">
    <source>
        <dbReference type="Proteomes" id="UP000204221"/>
    </source>
</evidence>
<dbReference type="EMBL" id="CP022521">
    <property type="protein sequence ID" value="ASO22192.1"/>
    <property type="molecule type" value="Genomic_DNA"/>
</dbReference>
<evidence type="ECO:0000256" key="1">
    <source>
        <dbReference type="SAM" id="MobiDB-lite"/>
    </source>
</evidence>